<feature type="compositionally biased region" description="Low complexity" evidence="1">
    <location>
        <begin position="180"/>
        <end position="191"/>
    </location>
</feature>
<feature type="region of interest" description="Disordered" evidence="1">
    <location>
        <begin position="162"/>
        <end position="191"/>
    </location>
</feature>
<gene>
    <name evidence="2" type="ORF">AVDCRST_MAG40-955</name>
</gene>
<feature type="compositionally biased region" description="Basic residues" evidence="1">
    <location>
        <begin position="211"/>
        <end position="233"/>
    </location>
</feature>
<reference evidence="2" key="1">
    <citation type="submission" date="2020-02" db="EMBL/GenBank/DDBJ databases">
        <authorList>
            <person name="Meier V. D."/>
        </authorList>
    </citation>
    <scope>NUCLEOTIDE SEQUENCE</scope>
    <source>
        <strain evidence="2">AVDCRST_MAG40</strain>
    </source>
</reference>
<feature type="compositionally biased region" description="Low complexity" evidence="1">
    <location>
        <begin position="28"/>
        <end position="46"/>
    </location>
</feature>
<feature type="region of interest" description="Disordered" evidence="1">
    <location>
        <begin position="211"/>
        <end position="249"/>
    </location>
</feature>
<sequence>DLRLRRRPSRRLRGRADLPRAAGRPVELLRPPASRGRPGAPLAPAATRHGTRCEDHRGAQGQLRGVRRAEGVAPAPAGRRARGALHGRAADARGGAAGRRARGQGAHDAPDGGPRRGGAGPRAAAVQRRAPEPALGGRFHVRGDLARLRVRRLRGRRVLSAHRRLARSHRDAHGPRARRAGPGALRPRARWPARSSLRPRLAIRRHALHGATSRGRRGALGRQCGRRVRQRARRERDRLVQGGADPPAGALARLRRRRVRDVGVGRVVQPAAPARAARLRPAGGVRGAVPPCPARSHGGCGTHV</sequence>
<protein>
    <submittedName>
        <fullName evidence="2">Mobile element protein</fullName>
    </submittedName>
</protein>
<dbReference type="EMBL" id="CADCTX010000277">
    <property type="protein sequence ID" value="CAA9310730.1"/>
    <property type="molecule type" value="Genomic_DNA"/>
</dbReference>
<feature type="non-terminal residue" evidence="2">
    <location>
        <position position="304"/>
    </location>
</feature>
<feature type="non-terminal residue" evidence="2">
    <location>
        <position position="1"/>
    </location>
</feature>
<dbReference type="AlphaFoldDB" id="A0A6J4KNH7"/>
<evidence type="ECO:0000256" key="1">
    <source>
        <dbReference type="SAM" id="MobiDB-lite"/>
    </source>
</evidence>
<organism evidence="2">
    <name type="scientific">uncultured Gemmatimonadaceae bacterium</name>
    <dbReference type="NCBI Taxonomy" id="246130"/>
    <lineage>
        <taxon>Bacteria</taxon>
        <taxon>Pseudomonadati</taxon>
        <taxon>Gemmatimonadota</taxon>
        <taxon>Gemmatimonadia</taxon>
        <taxon>Gemmatimonadales</taxon>
        <taxon>Gemmatimonadaceae</taxon>
        <taxon>environmental samples</taxon>
    </lineage>
</organism>
<feature type="compositionally biased region" description="Low complexity" evidence="1">
    <location>
        <begin position="121"/>
        <end position="134"/>
    </location>
</feature>
<feature type="compositionally biased region" description="Basic residues" evidence="1">
    <location>
        <begin position="1"/>
        <end position="13"/>
    </location>
</feature>
<evidence type="ECO:0000313" key="2">
    <source>
        <dbReference type="EMBL" id="CAA9310730.1"/>
    </source>
</evidence>
<name>A0A6J4KNH7_9BACT</name>
<feature type="region of interest" description="Disordered" evidence="1">
    <location>
        <begin position="1"/>
        <end position="137"/>
    </location>
</feature>
<accession>A0A6J4KNH7</accession>
<proteinExistence type="predicted"/>